<reference evidence="2 3" key="1">
    <citation type="submission" date="2016-03" db="EMBL/GenBank/DDBJ databases">
        <title>Draft genome sequence of the Fonsecaea monophora CBS 269.37.</title>
        <authorList>
            <person name="Bombassaro A."/>
            <person name="Vinicius W.A."/>
            <person name="De Hoog S."/>
            <person name="Sun J."/>
            <person name="Souza E.M."/>
            <person name="Raittz R.T."/>
            <person name="Costa F."/>
            <person name="Leao A.C."/>
            <person name="Tadra-Sfeir M.Z."/>
            <person name="Baura V."/>
            <person name="Balsanelli E."/>
            <person name="Pedrosa F.O."/>
            <person name="Moreno L.F."/>
            <person name="Steffens M.B."/>
            <person name="Xi L."/>
            <person name="Bocca A.L."/>
            <person name="Felipe M.S."/>
            <person name="Teixeira M."/>
            <person name="Telles Filho F.Q."/>
            <person name="Azevedo C.M."/>
            <person name="Gomes R."/>
            <person name="Vicente V.A."/>
        </authorList>
    </citation>
    <scope>NUCLEOTIDE SEQUENCE [LARGE SCALE GENOMIC DNA]</scope>
    <source>
        <strain evidence="2 3">CBS 269.37</strain>
    </source>
</reference>
<organism evidence="2 3">
    <name type="scientific">Fonsecaea monophora</name>
    <dbReference type="NCBI Taxonomy" id="254056"/>
    <lineage>
        <taxon>Eukaryota</taxon>
        <taxon>Fungi</taxon>
        <taxon>Dikarya</taxon>
        <taxon>Ascomycota</taxon>
        <taxon>Pezizomycotina</taxon>
        <taxon>Eurotiomycetes</taxon>
        <taxon>Chaetothyriomycetidae</taxon>
        <taxon>Chaetothyriales</taxon>
        <taxon>Herpotrichiellaceae</taxon>
        <taxon>Fonsecaea</taxon>
    </lineage>
</organism>
<gene>
    <name evidence="2" type="ORF">AYO21_10779</name>
</gene>
<accession>A0A177EST4</accession>
<sequence>MASNGDLIELKLDGVVRYTLRTADAGDTIIDAKWISTRTLATGQTGTGRAVRRKTTTTTTEESSSGKSGFEGAWTIEYYGPDGNLAVTPFLLDLVKKGEIYHGKWADPKGRPLLEGFGFEDDGKLYMRYGDRWV</sequence>
<dbReference type="OrthoDB" id="5278754at2759"/>
<proteinExistence type="predicted"/>
<comment type="caution">
    <text evidence="2">The sequence shown here is derived from an EMBL/GenBank/DDBJ whole genome shotgun (WGS) entry which is preliminary data.</text>
</comment>
<evidence type="ECO:0000256" key="1">
    <source>
        <dbReference type="SAM" id="MobiDB-lite"/>
    </source>
</evidence>
<feature type="compositionally biased region" description="Low complexity" evidence="1">
    <location>
        <begin position="56"/>
        <end position="68"/>
    </location>
</feature>
<dbReference type="RefSeq" id="XP_022506999.1">
    <property type="nucleotide sequence ID" value="XM_022660687.1"/>
</dbReference>
<protein>
    <submittedName>
        <fullName evidence="2">Uncharacterized protein</fullName>
    </submittedName>
</protein>
<dbReference type="AlphaFoldDB" id="A0A177EST4"/>
<dbReference type="Proteomes" id="UP000077002">
    <property type="component" value="Unassembled WGS sequence"/>
</dbReference>
<feature type="region of interest" description="Disordered" evidence="1">
    <location>
        <begin position="45"/>
        <end position="68"/>
    </location>
</feature>
<dbReference type="GeneID" id="34605889"/>
<evidence type="ECO:0000313" key="2">
    <source>
        <dbReference type="EMBL" id="OAG35047.1"/>
    </source>
</evidence>
<keyword evidence="3" id="KW-1185">Reference proteome</keyword>
<dbReference type="EMBL" id="LVKK01000131">
    <property type="protein sequence ID" value="OAG35047.1"/>
    <property type="molecule type" value="Genomic_DNA"/>
</dbReference>
<evidence type="ECO:0000313" key="3">
    <source>
        <dbReference type="Proteomes" id="UP000077002"/>
    </source>
</evidence>
<name>A0A177EST4_9EURO</name>